<keyword evidence="6" id="KW-0436">Ligase</keyword>
<evidence type="ECO:0000313" key="14">
    <source>
        <dbReference type="EMBL" id="CAG8549518.1"/>
    </source>
</evidence>
<evidence type="ECO:0000313" key="15">
    <source>
        <dbReference type="Proteomes" id="UP000789759"/>
    </source>
</evidence>
<dbReference type="EC" id="6.1.1.12" evidence="3"/>
<dbReference type="PANTHER" id="PTHR43450:SF1">
    <property type="entry name" value="ASPARTATE--TRNA LIGASE, CYTOPLASMIC"/>
    <property type="match status" value="1"/>
</dbReference>
<evidence type="ECO:0000256" key="3">
    <source>
        <dbReference type="ARBA" id="ARBA00012841"/>
    </source>
</evidence>
<dbReference type="HAMAP" id="MF_02075">
    <property type="entry name" value="Asp_tRNA_synth_type2"/>
    <property type="match status" value="1"/>
</dbReference>
<comment type="caution">
    <text evidence="14">The sequence shown here is derived from an EMBL/GenBank/DDBJ whole genome shotgun (WGS) entry which is preliminary data.</text>
</comment>
<dbReference type="GO" id="GO:0004815">
    <property type="term" value="F:aspartate-tRNA ligase activity"/>
    <property type="evidence" value="ECO:0007669"/>
    <property type="project" value="UniProtKB-EC"/>
</dbReference>
<dbReference type="NCBIfam" id="NF003483">
    <property type="entry name" value="PRK05159.1"/>
    <property type="match status" value="1"/>
</dbReference>
<dbReference type="FunFam" id="2.40.50.140:FF:000132">
    <property type="entry name" value="Aspartyl-tRNA synthetase, cytoplasmic"/>
    <property type="match status" value="1"/>
</dbReference>
<evidence type="ECO:0000256" key="8">
    <source>
        <dbReference type="ARBA" id="ARBA00022840"/>
    </source>
</evidence>
<feature type="domain" description="Aminoacyl-transfer RNA synthetases class-II family profile" evidence="13">
    <location>
        <begin position="363"/>
        <end position="660"/>
    </location>
</feature>
<name>A0A9N9AYN7_9GLOM</name>
<evidence type="ECO:0000259" key="13">
    <source>
        <dbReference type="PROSITE" id="PS50862"/>
    </source>
</evidence>
<dbReference type="SUPFAM" id="SSF55681">
    <property type="entry name" value="Class II aaRS and biotin synthetases"/>
    <property type="match status" value="1"/>
</dbReference>
<dbReference type="InterPro" id="IPR004364">
    <property type="entry name" value="Aa-tRNA-synt_II"/>
</dbReference>
<dbReference type="EMBL" id="CAJVQA010002507">
    <property type="protein sequence ID" value="CAG8549518.1"/>
    <property type="molecule type" value="Genomic_DNA"/>
</dbReference>
<dbReference type="PROSITE" id="PS50862">
    <property type="entry name" value="AA_TRNA_LIGASE_II"/>
    <property type="match status" value="1"/>
</dbReference>
<evidence type="ECO:0000256" key="4">
    <source>
        <dbReference type="ARBA" id="ARBA00018853"/>
    </source>
</evidence>
<proteinExistence type="inferred from homology"/>
<dbReference type="AlphaFoldDB" id="A0A9N9AYN7"/>
<dbReference type="Proteomes" id="UP000789759">
    <property type="component" value="Unassembled WGS sequence"/>
</dbReference>
<keyword evidence="8" id="KW-0067">ATP-binding</keyword>
<reference evidence="14" key="1">
    <citation type="submission" date="2021-06" db="EMBL/GenBank/DDBJ databases">
        <authorList>
            <person name="Kallberg Y."/>
            <person name="Tangrot J."/>
            <person name="Rosling A."/>
        </authorList>
    </citation>
    <scope>NUCLEOTIDE SEQUENCE</scope>
    <source>
        <strain evidence="14">FL966</strain>
    </source>
</reference>
<dbReference type="GO" id="GO:0006422">
    <property type="term" value="P:aspartyl-tRNA aminoacylation"/>
    <property type="evidence" value="ECO:0007669"/>
    <property type="project" value="InterPro"/>
</dbReference>
<dbReference type="InterPro" id="IPR002312">
    <property type="entry name" value="Asp/Asn-tRNA-synth_IIb"/>
</dbReference>
<dbReference type="PANTHER" id="PTHR43450">
    <property type="entry name" value="ASPARTYL-TRNA SYNTHETASE"/>
    <property type="match status" value="1"/>
</dbReference>
<evidence type="ECO:0000256" key="2">
    <source>
        <dbReference type="ARBA" id="ARBA00005312"/>
    </source>
</evidence>
<dbReference type="PRINTS" id="PR01042">
    <property type="entry name" value="TRNASYNTHASP"/>
</dbReference>
<protein>
    <recommendedName>
        <fullName evidence="4">Aspartate--tRNA ligase, cytoplasmic</fullName>
        <ecNumber evidence="3">6.1.1.12</ecNumber>
    </recommendedName>
    <alternativeName>
        <fullName evidence="11">Aspartyl-tRNA synthetase</fullName>
    </alternativeName>
</protein>
<dbReference type="GO" id="GO:0017101">
    <property type="term" value="C:aminoacyl-tRNA synthetase multienzyme complex"/>
    <property type="evidence" value="ECO:0007669"/>
    <property type="project" value="TreeGrafter"/>
</dbReference>
<comment type="catalytic activity">
    <reaction evidence="12">
        <text>tRNA(Asp) + L-aspartate + ATP = L-aspartyl-tRNA(Asp) + AMP + diphosphate</text>
        <dbReference type="Rhea" id="RHEA:19649"/>
        <dbReference type="Rhea" id="RHEA-COMP:9660"/>
        <dbReference type="Rhea" id="RHEA-COMP:9678"/>
        <dbReference type="ChEBI" id="CHEBI:29991"/>
        <dbReference type="ChEBI" id="CHEBI:30616"/>
        <dbReference type="ChEBI" id="CHEBI:33019"/>
        <dbReference type="ChEBI" id="CHEBI:78442"/>
        <dbReference type="ChEBI" id="CHEBI:78516"/>
        <dbReference type="ChEBI" id="CHEBI:456215"/>
        <dbReference type="EC" id="6.1.1.12"/>
    </reaction>
</comment>
<sequence>MNIGEKFLVVTIDNTANMISIRNILEQKAIFEFKNDNLQYFRYEAHILNLSIEERIKKFSIKLQNSSSLLRDLKNICDMKKVSFLMSEADVETCWNSMYLMLEKLYKLRPITDILIASIKTLNLNYSTEQEWNNVLPIYHITVMLLSLAFPTQGDLCIIFYNLLRHLAKYTNPELITQFAVANAIKNYGSDNYGKLPLNQSQERKGVQRDRIADINANRAGETVSIRARVHTSRVTGKIGFFVFRHQDSTIQGVLQVDEKIVSKGFVKFAANVPIESIVIVEGVVSKPSEEIKSTTVSDAELQIKKLYVVHETIGRLPFSLEDASRCEEETNKEDTQFSRVTLETRLNHRIVDLRTTANHGIFRIQSGVCQLFREFLLSKSFIEIHTPKILGAPSEGGANVFEIKYFKGNAYLAQSPQFYKQMCICSDFERVFEIAPVFRAEDSNTHRHMTEFVGLDLEMAFEEHYHEVLDILDELFVFIFDGLKTRYASEIETVKRQYPTANFEYLPKTLRLDFKEGVQLLRDHGIEMDDLEDLSTEKERLLGKLVKEKYNTDFYMLDKFPLGVRPFYTMPDPNDKNYSNSYDFFMRGQEILSGAQRIHDPILLEESSKAHGINLHTIQPYVDSFKRGAPPHAGGGIGLERVVMLYLNLDNIRRCSLFPRDPKRLEP</sequence>
<keyword evidence="10" id="KW-0030">Aminoacyl-tRNA synthetase</keyword>
<keyword evidence="7" id="KW-0547">Nucleotide-binding</keyword>
<evidence type="ECO:0000256" key="10">
    <source>
        <dbReference type="ARBA" id="ARBA00023146"/>
    </source>
</evidence>
<evidence type="ECO:0000256" key="12">
    <source>
        <dbReference type="ARBA" id="ARBA00047904"/>
    </source>
</evidence>
<accession>A0A9N9AYN7</accession>
<dbReference type="NCBIfam" id="TIGR00458">
    <property type="entry name" value="aspS_nondisc"/>
    <property type="match status" value="1"/>
</dbReference>
<dbReference type="Pfam" id="PF00152">
    <property type="entry name" value="tRNA-synt_2"/>
    <property type="match status" value="1"/>
</dbReference>
<evidence type="ECO:0000256" key="11">
    <source>
        <dbReference type="ARBA" id="ARBA00033155"/>
    </source>
</evidence>
<dbReference type="FunFam" id="3.30.930.10:FF:000013">
    <property type="entry name" value="Aspartate--tRNA ligase, cytoplasmic"/>
    <property type="match status" value="1"/>
</dbReference>
<organism evidence="14 15">
    <name type="scientific">Cetraspora pellucida</name>
    <dbReference type="NCBI Taxonomy" id="1433469"/>
    <lineage>
        <taxon>Eukaryota</taxon>
        <taxon>Fungi</taxon>
        <taxon>Fungi incertae sedis</taxon>
        <taxon>Mucoromycota</taxon>
        <taxon>Glomeromycotina</taxon>
        <taxon>Glomeromycetes</taxon>
        <taxon>Diversisporales</taxon>
        <taxon>Gigasporaceae</taxon>
        <taxon>Cetraspora</taxon>
    </lineage>
</organism>
<evidence type="ECO:0000256" key="9">
    <source>
        <dbReference type="ARBA" id="ARBA00022917"/>
    </source>
</evidence>
<dbReference type="InterPro" id="IPR012340">
    <property type="entry name" value="NA-bd_OB-fold"/>
</dbReference>
<dbReference type="InterPro" id="IPR045864">
    <property type="entry name" value="aa-tRNA-synth_II/BPL/LPL"/>
</dbReference>
<gene>
    <name evidence="14" type="ORF">CPELLU_LOCUS4682</name>
</gene>
<keyword evidence="15" id="KW-1185">Reference proteome</keyword>
<keyword evidence="9" id="KW-0648">Protein biosynthesis</keyword>
<dbReference type="GO" id="GO:0005829">
    <property type="term" value="C:cytosol"/>
    <property type="evidence" value="ECO:0007669"/>
    <property type="project" value="TreeGrafter"/>
</dbReference>
<evidence type="ECO:0000256" key="7">
    <source>
        <dbReference type="ARBA" id="ARBA00022741"/>
    </source>
</evidence>
<dbReference type="SUPFAM" id="SSF50249">
    <property type="entry name" value="Nucleic acid-binding proteins"/>
    <property type="match status" value="1"/>
</dbReference>
<dbReference type="InterPro" id="IPR006195">
    <property type="entry name" value="aa-tRNA-synth_II"/>
</dbReference>
<dbReference type="Gene3D" id="3.30.930.10">
    <property type="entry name" value="Bira Bifunctional Protein, Domain 2"/>
    <property type="match status" value="1"/>
</dbReference>
<dbReference type="Gene3D" id="2.40.50.140">
    <property type="entry name" value="Nucleic acid-binding proteins"/>
    <property type="match status" value="1"/>
</dbReference>
<evidence type="ECO:0000256" key="6">
    <source>
        <dbReference type="ARBA" id="ARBA00022598"/>
    </source>
</evidence>
<evidence type="ECO:0000256" key="1">
    <source>
        <dbReference type="ARBA" id="ARBA00004496"/>
    </source>
</evidence>
<dbReference type="CDD" id="cd04320">
    <property type="entry name" value="AspRS_cyto_N"/>
    <property type="match status" value="1"/>
</dbReference>
<dbReference type="OrthoDB" id="372395at2759"/>
<dbReference type="InterPro" id="IPR004365">
    <property type="entry name" value="NA-bd_OB_tRNA"/>
</dbReference>
<dbReference type="Pfam" id="PF01336">
    <property type="entry name" value="tRNA_anti-codon"/>
    <property type="match status" value="1"/>
</dbReference>
<dbReference type="CDD" id="cd00776">
    <property type="entry name" value="AsxRS_core"/>
    <property type="match status" value="1"/>
</dbReference>
<comment type="subcellular location">
    <subcellularLocation>
        <location evidence="1">Cytoplasm</location>
    </subcellularLocation>
</comment>
<evidence type="ECO:0000256" key="5">
    <source>
        <dbReference type="ARBA" id="ARBA00022490"/>
    </source>
</evidence>
<dbReference type="GO" id="GO:0003723">
    <property type="term" value="F:RNA binding"/>
    <property type="evidence" value="ECO:0007669"/>
    <property type="project" value="TreeGrafter"/>
</dbReference>
<dbReference type="InterPro" id="IPR004523">
    <property type="entry name" value="Asp-tRNA_synthase_2"/>
</dbReference>
<keyword evidence="5" id="KW-0963">Cytoplasm</keyword>
<comment type="similarity">
    <text evidence="2">Belongs to the class-II aminoacyl-tRNA synthetase family. Type 2 subfamily.</text>
</comment>
<dbReference type="GO" id="GO:0005524">
    <property type="term" value="F:ATP binding"/>
    <property type="evidence" value="ECO:0007669"/>
    <property type="project" value="UniProtKB-KW"/>
</dbReference>